<dbReference type="EMBL" id="JAUCMX010000015">
    <property type="protein sequence ID" value="KAK3521238.1"/>
    <property type="molecule type" value="Genomic_DNA"/>
</dbReference>
<evidence type="ECO:0000256" key="1">
    <source>
        <dbReference type="SAM" id="MobiDB-lite"/>
    </source>
</evidence>
<feature type="compositionally biased region" description="Basic and acidic residues" evidence="1">
    <location>
        <begin position="58"/>
        <end position="68"/>
    </location>
</feature>
<gene>
    <name evidence="3" type="ORF">QTP70_001234</name>
</gene>
<feature type="signal peptide" evidence="2">
    <location>
        <begin position="1"/>
        <end position="21"/>
    </location>
</feature>
<proteinExistence type="predicted"/>
<feature type="compositionally biased region" description="Basic and acidic residues" evidence="1">
    <location>
        <begin position="27"/>
        <end position="39"/>
    </location>
</feature>
<name>A0AAE0UX53_9TELE</name>
<feature type="region of interest" description="Disordered" evidence="1">
    <location>
        <begin position="26"/>
        <end position="75"/>
    </location>
</feature>
<protein>
    <recommendedName>
        <fullName evidence="5">Secreted protein</fullName>
    </recommendedName>
</protein>
<evidence type="ECO:0000313" key="4">
    <source>
        <dbReference type="Proteomes" id="UP001274896"/>
    </source>
</evidence>
<keyword evidence="4" id="KW-1185">Reference proteome</keyword>
<dbReference type="Proteomes" id="UP001274896">
    <property type="component" value="Unassembled WGS sequence"/>
</dbReference>
<keyword evidence="2" id="KW-0732">Signal</keyword>
<dbReference type="AlphaFoldDB" id="A0AAE0UX53"/>
<evidence type="ECO:0000313" key="3">
    <source>
        <dbReference type="EMBL" id="KAK3521238.1"/>
    </source>
</evidence>
<sequence>MRAAGPVLLLVALAGCQSVFSASLEVASKEDASDERGETEAEAGSEGTARNTETMSTKVEKTEAMKEESSDEAEERYDVELLKRIAGNGGSYRL</sequence>
<dbReference type="PROSITE" id="PS51257">
    <property type="entry name" value="PROKAR_LIPOPROTEIN"/>
    <property type="match status" value="1"/>
</dbReference>
<organism evidence="3 4">
    <name type="scientific">Hemibagrus guttatus</name>
    <dbReference type="NCBI Taxonomy" id="175788"/>
    <lineage>
        <taxon>Eukaryota</taxon>
        <taxon>Metazoa</taxon>
        <taxon>Chordata</taxon>
        <taxon>Craniata</taxon>
        <taxon>Vertebrata</taxon>
        <taxon>Euteleostomi</taxon>
        <taxon>Actinopterygii</taxon>
        <taxon>Neopterygii</taxon>
        <taxon>Teleostei</taxon>
        <taxon>Ostariophysi</taxon>
        <taxon>Siluriformes</taxon>
        <taxon>Bagridae</taxon>
        <taxon>Hemibagrus</taxon>
    </lineage>
</organism>
<reference evidence="3" key="1">
    <citation type="submission" date="2023-06" db="EMBL/GenBank/DDBJ databases">
        <title>Male Hemibagrus guttatus genome.</title>
        <authorList>
            <person name="Bian C."/>
        </authorList>
    </citation>
    <scope>NUCLEOTIDE SEQUENCE</scope>
    <source>
        <strain evidence="3">Male_cb2023</strain>
        <tissue evidence="3">Muscle</tissue>
    </source>
</reference>
<accession>A0AAE0UX53</accession>
<evidence type="ECO:0008006" key="5">
    <source>
        <dbReference type="Google" id="ProtNLM"/>
    </source>
</evidence>
<feature type="chain" id="PRO_5041953617" description="Secreted protein" evidence="2">
    <location>
        <begin position="22"/>
        <end position="94"/>
    </location>
</feature>
<evidence type="ECO:0000256" key="2">
    <source>
        <dbReference type="SAM" id="SignalP"/>
    </source>
</evidence>
<comment type="caution">
    <text evidence="3">The sequence shown here is derived from an EMBL/GenBank/DDBJ whole genome shotgun (WGS) entry which is preliminary data.</text>
</comment>